<reference evidence="2 3" key="1">
    <citation type="submission" date="2016-06" db="EMBL/GenBank/DDBJ databases">
        <authorList>
            <person name="Kjaerup R.B."/>
            <person name="Dalgaard T.S."/>
            <person name="Juul-Madsen H.R."/>
        </authorList>
    </citation>
    <scope>NUCLEOTIDE SEQUENCE [LARGE SCALE GENOMIC DNA]</scope>
    <source>
        <strain evidence="2 3">Pb300</strain>
    </source>
</reference>
<dbReference type="AlphaFoldDB" id="A0A1D2J6U2"/>
<evidence type="ECO:0000313" key="3">
    <source>
        <dbReference type="Proteomes" id="UP000242814"/>
    </source>
</evidence>
<feature type="transmembrane region" description="Helical" evidence="1">
    <location>
        <begin position="38"/>
        <end position="61"/>
    </location>
</feature>
<keyword evidence="1" id="KW-0472">Membrane</keyword>
<feature type="transmembrane region" description="Helical" evidence="1">
    <location>
        <begin position="257"/>
        <end position="274"/>
    </location>
</feature>
<feature type="transmembrane region" description="Helical" evidence="1">
    <location>
        <begin position="340"/>
        <end position="360"/>
    </location>
</feature>
<dbReference type="VEuPathDB" id="FungiDB:PABG_07119"/>
<evidence type="ECO:0000313" key="2">
    <source>
        <dbReference type="EMBL" id="ODH14150.1"/>
    </source>
</evidence>
<accession>A0A1D2J6U2</accession>
<name>A0A1D2J6U2_PARBR</name>
<evidence type="ECO:0008006" key="4">
    <source>
        <dbReference type="Google" id="ProtNLM"/>
    </source>
</evidence>
<comment type="caution">
    <text evidence="2">The sequence shown here is derived from an EMBL/GenBank/DDBJ whole genome shotgun (WGS) entry which is preliminary data.</text>
</comment>
<organism evidence="2 3">
    <name type="scientific">Paracoccidioides brasiliensis</name>
    <dbReference type="NCBI Taxonomy" id="121759"/>
    <lineage>
        <taxon>Eukaryota</taxon>
        <taxon>Fungi</taxon>
        <taxon>Dikarya</taxon>
        <taxon>Ascomycota</taxon>
        <taxon>Pezizomycotina</taxon>
        <taxon>Eurotiomycetes</taxon>
        <taxon>Eurotiomycetidae</taxon>
        <taxon>Onygenales</taxon>
        <taxon>Ajellomycetaceae</taxon>
        <taxon>Paracoccidioides</taxon>
    </lineage>
</organism>
<sequence>MFALIQHLARRGLEAVLLNLDSPNDNGHGGGARHLSAWALMVFIVTTVVFGLVAFAFQYTYGMVVAMLTVVEDPHPPDIYTPITIPDYSSKLSINNTSSSLNATAFSPPGPITRSLRTAILHLRARVGPWSRFHGLNVYLCMSICRTLLAKLFLSSHHRNPDPLQSLVLIATDVVSAPLELAWVHIVISNPSERPFWWRIPGCGSWVKIAPAVALRSVASQLTLVLPAQLGLRLIQWPVNQSNSSFSDPEYNPNSDVLVALGVLVLSWALAVLVEIPATVTMIRVAASLLPEEEETIVPFDRTFGGKVQPVLLGGSGGKIGLLDAWRTFTWPSRIRLLQVLAKTFAMVTAVALTCAVFLAGEVMLFGDKLIVKV</sequence>
<proteinExistence type="predicted"/>
<dbReference type="EMBL" id="LZYO01000378">
    <property type="protein sequence ID" value="ODH14150.1"/>
    <property type="molecule type" value="Genomic_DNA"/>
</dbReference>
<dbReference type="Proteomes" id="UP000242814">
    <property type="component" value="Unassembled WGS sequence"/>
</dbReference>
<keyword evidence="1" id="KW-1133">Transmembrane helix</keyword>
<protein>
    <recommendedName>
        <fullName evidence="4">Ubiquitin conjugating enzyme</fullName>
    </recommendedName>
</protein>
<gene>
    <name evidence="2" type="ORF">ACO22_06663</name>
</gene>
<evidence type="ECO:0000256" key="1">
    <source>
        <dbReference type="SAM" id="Phobius"/>
    </source>
</evidence>
<keyword evidence="1" id="KW-0812">Transmembrane</keyword>
<dbReference type="VEuPathDB" id="FungiDB:PADG_06376"/>